<dbReference type="GO" id="GO:0003743">
    <property type="term" value="F:translation initiation factor activity"/>
    <property type="evidence" value="ECO:0007669"/>
    <property type="project" value="UniProtKB-KW"/>
</dbReference>
<dbReference type="Gene3D" id="1.10.10.10">
    <property type="entry name" value="Winged helix-like DNA-binding domain superfamily/Winged helix DNA-binding domain"/>
    <property type="match status" value="1"/>
</dbReference>
<reference evidence="2" key="1">
    <citation type="submission" date="2020-10" db="EMBL/GenBank/DDBJ databases">
        <authorList>
            <person name="Gilroy R."/>
        </authorList>
    </citation>
    <scope>NUCLEOTIDE SEQUENCE</scope>
    <source>
        <strain evidence="2">ChiSxjej1B13-7041</strain>
    </source>
</reference>
<reference evidence="2" key="2">
    <citation type="journal article" date="2021" name="PeerJ">
        <title>Extensive microbial diversity within the chicken gut microbiome revealed by metagenomics and culture.</title>
        <authorList>
            <person name="Gilroy R."/>
            <person name="Ravi A."/>
            <person name="Getino M."/>
            <person name="Pursley I."/>
            <person name="Horton D.L."/>
            <person name="Alikhan N.F."/>
            <person name="Baker D."/>
            <person name="Gharbi K."/>
            <person name="Hall N."/>
            <person name="Watson M."/>
            <person name="Adriaenssens E.M."/>
            <person name="Foster-Nyarko E."/>
            <person name="Jarju S."/>
            <person name="Secka A."/>
            <person name="Antonio M."/>
            <person name="Oren A."/>
            <person name="Chaudhuri R.R."/>
            <person name="La Ragione R."/>
            <person name="Hildebrand F."/>
            <person name="Pallen M.J."/>
        </authorList>
    </citation>
    <scope>NUCLEOTIDE SEQUENCE</scope>
    <source>
        <strain evidence="2">ChiSxjej1B13-7041</strain>
    </source>
</reference>
<keyword evidence="2" id="KW-0648">Protein biosynthesis</keyword>
<evidence type="ECO:0000259" key="1">
    <source>
        <dbReference type="Pfam" id="PF08769"/>
    </source>
</evidence>
<dbReference type="SUPFAM" id="SSF46894">
    <property type="entry name" value="C-terminal effector domain of the bipartite response regulators"/>
    <property type="match status" value="1"/>
</dbReference>
<dbReference type="GO" id="GO:0005737">
    <property type="term" value="C:cytoplasm"/>
    <property type="evidence" value="ECO:0007669"/>
    <property type="project" value="InterPro"/>
</dbReference>
<dbReference type="EMBL" id="DVHU01000045">
    <property type="protein sequence ID" value="HIR92767.1"/>
    <property type="molecule type" value="Genomic_DNA"/>
</dbReference>
<dbReference type="InterPro" id="IPR014879">
    <property type="entry name" value="Spo0A_C"/>
</dbReference>
<dbReference type="GO" id="GO:0003700">
    <property type="term" value="F:DNA-binding transcription factor activity"/>
    <property type="evidence" value="ECO:0007669"/>
    <property type="project" value="InterPro"/>
</dbReference>
<dbReference type="GO" id="GO:0003677">
    <property type="term" value="F:DNA binding"/>
    <property type="evidence" value="ECO:0007669"/>
    <property type="project" value="InterPro"/>
</dbReference>
<dbReference type="Proteomes" id="UP000886841">
    <property type="component" value="Unassembled WGS sequence"/>
</dbReference>
<dbReference type="Pfam" id="PF08769">
    <property type="entry name" value="Spo0A_C"/>
    <property type="match status" value="1"/>
</dbReference>
<dbReference type="InterPro" id="IPR016032">
    <property type="entry name" value="Sig_transdc_resp-reg_C-effctor"/>
</dbReference>
<organism evidence="2 3">
    <name type="scientific">Candidatus Egerieimonas intestinavium</name>
    <dbReference type="NCBI Taxonomy" id="2840777"/>
    <lineage>
        <taxon>Bacteria</taxon>
        <taxon>Bacillati</taxon>
        <taxon>Bacillota</taxon>
        <taxon>Clostridia</taxon>
        <taxon>Lachnospirales</taxon>
        <taxon>Lachnospiraceae</taxon>
        <taxon>Lachnospiraceae incertae sedis</taxon>
        <taxon>Candidatus Egerieimonas</taxon>
    </lineage>
</organism>
<evidence type="ECO:0000313" key="3">
    <source>
        <dbReference type="Proteomes" id="UP000886841"/>
    </source>
</evidence>
<gene>
    <name evidence="2" type="ORF">IAB98_05045</name>
</gene>
<proteinExistence type="predicted"/>
<dbReference type="GO" id="GO:0005509">
    <property type="term" value="F:calcium ion binding"/>
    <property type="evidence" value="ECO:0007669"/>
    <property type="project" value="InterPro"/>
</dbReference>
<name>A0A9D1EJH2_9FIRM</name>
<keyword evidence="2" id="KW-0396">Initiation factor</keyword>
<comment type="caution">
    <text evidence="2">The sequence shown here is derived from an EMBL/GenBank/DDBJ whole genome shotgun (WGS) entry which is preliminary data.</text>
</comment>
<dbReference type="AlphaFoldDB" id="A0A9D1EJH2"/>
<dbReference type="GO" id="GO:0042173">
    <property type="term" value="P:regulation of sporulation resulting in formation of a cellular spore"/>
    <property type="evidence" value="ECO:0007669"/>
    <property type="project" value="InterPro"/>
</dbReference>
<accession>A0A9D1EJH2</accession>
<sequence>MEKINNLILSLGIHATHLGYRYLNYGLSLTLENEDNLLMITKSLYPQIAAHFHTTTSCVERNLRTVISNCWERGNRRRLQQISTYPLTERPSTSEFLDILYWYLKNH</sequence>
<evidence type="ECO:0000313" key="2">
    <source>
        <dbReference type="EMBL" id="HIR92767.1"/>
    </source>
</evidence>
<protein>
    <submittedName>
        <fullName evidence="2">Sporulation initiation factor Spo0A C-terminal domain-containing protein</fullName>
    </submittedName>
</protein>
<feature type="domain" description="Sporulation initiation factor Spo0A C-terminal" evidence="1">
    <location>
        <begin position="4"/>
        <end position="101"/>
    </location>
</feature>
<dbReference type="InterPro" id="IPR036388">
    <property type="entry name" value="WH-like_DNA-bd_sf"/>
</dbReference>